<dbReference type="Proteomes" id="UP000772618">
    <property type="component" value="Unassembled WGS sequence"/>
</dbReference>
<evidence type="ECO:0000313" key="2">
    <source>
        <dbReference type="Proteomes" id="UP000772618"/>
    </source>
</evidence>
<keyword evidence="1" id="KW-0238">DNA-binding</keyword>
<comment type="caution">
    <text evidence="1">The sequence shown here is derived from an EMBL/GenBank/DDBJ whole genome shotgun (WGS) entry which is preliminary data.</text>
</comment>
<dbReference type="EMBL" id="JAHESD010000042">
    <property type="protein sequence ID" value="MBT1704920.1"/>
    <property type="molecule type" value="Genomic_DNA"/>
</dbReference>
<gene>
    <name evidence="1" type="ORF">KK060_16625</name>
</gene>
<keyword evidence="1" id="KW-0371">Homeobox</keyword>
<proteinExistence type="predicted"/>
<evidence type="ECO:0000313" key="1">
    <source>
        <dbReference type="EMBL" id="MBT1704920.1"/>
    </source>
</evidence>
<dbReference type="RefSeq" id="WP_254154880.1">
    <property type="nucleotide sequence ID" value="NZ_JAHESD010000042.1"/>
</dbReference>
<dbReference type="GO" id="GO:0003677">
    <property type="term" value="F:DNA binding"/>
    <property type="evidence" value="ECO:0007669"/>
    <property type="project" value="UniProtKB-KW"/>
</dbReference>
<sequence length="687" mass="76666">MSNFKLNLPTDVPWERICVTEDMIDKAVCDNRLPAKWQTSLAVFKYRPDDEYQLYPKYNITYLKVTATITGYQPLDQEIQGRIDWNGVDVSTVPGLTDLLNSYNPCHGAILQVVVGPHEKKPDMDLSEYPFFMDFEPKKRELYELATDTKEKQSRSIESLNITKSAGATQSMEILDVDMGGGGFGAQAQYAGTGGGFTYSAPNGQWGTKRLNAEESLSSRSSDVAQERRETYSFSTQISQMYHLLDSYHLGTNRVVFFVQPRPHTLEEPSGFVRGPRPVEGIQEFFLIVAQLKDQQDFCVSLRLDTSHLTKTPVMDYERKSETTAMASCTAPVATDHDIPAERIVGARACFFDCWDVHYQCYRTEASDSVTYNAPSGFRIEGYDVLVNDSQNGSTSVVTTPNGASLNVNVSAHGHKCYEGSEVCVDCPDTIQAYAGHARMQVQVNLISTTPTKQIGEEEVLMITTRGLCCCSSDKEFKPMDEYVVGFKNIPNELKINANFKERASTVVSRAAANKTAESKAVAATYNHGTCKECADKIRAALPIQSDAKYTIRQANELSNYIKTETLKSLNDPTVKLRKFVDTDFFAKQLEYKLIQYHKGRAILDQSIVNDVSGDALQRLEKFFGKNAKEITRKDLLTLRSEELSKKIGLKMEQVQKIKLGALGVKFTSNEDKENNGVKGTGSKKAD</sequence>
<accession>A0ABS5VU17</accession>
<organism evidence="1 2">
    <name type="scientific">Chryseosolibacter indicus</name>
    <dbReference type="NCBI Taxonomy" id="2782351"/>
    <lineage>
        <taxon>Bacteria</taxon>
        <taxon>Pseudomonadati</taxon>
        <taxon>Bacteroidota</taxon>
        <taxon>Cytophagia</taxon>
        <taxon>Cytophagales</taxon>
        <taxon>Chryseotaleaceae</taxon>
        <taxon>Chryseosolibacter</taxon>
    </lineage>
</organism>
<dbReference type="InterPro" id="IPR001356">
    <property type="entry name" value="HD"/>
</dbReference>
<dbReference type="CDD" id="cd00086">
    <property type="entry name" value="homeodomain"/>
    <property type="match status" value="1"/>
</dbReference>
<keyword evidence="2" id="KW-1185">Reference proteome</keyword>
<reference evidence="1 2" key="1">
    <citation type="submission" date="2021-05" db="EMBL/GenBank/DDBJ databases">
        <title>A Polyphasic approach of four new species of the genus Ohtaekwangia: Ohtaekwangia histidinii sp. nov., Ohtaekwangia cretensis sp. nov., Ohtaekwangia indiensis sp. nov., Ohtaekwangia reichenbachii sp. nov. from diverse environment.</title>
        <authorList>
            <person name="Octaviana S."/>
        </authorList>
    </citation>
    <scope>NUCLEOTIDE SEQUENCE [LARGE SCALE GENOMIC DNA]</scope>
    <source>
        <strain evidence="1 2">PWU20</strain>
    </source>
</reference>
<name>A0ABS5VU17_9BACT</name>
<protein>
    <submittedName>
        <fullName evidence="1">Homeobox domain-containing protein</fullName>
    </submittedName>
</protein>